<sequence>MKIEIYDPAMCCSSGLCGPSIDPVLVKMNDAVMALKKQGVHVERFNLAQQPKAFMENPEVKSLLTKNGKKILPITIVNGKVFKTGEYPSYEELCQALGIEPLKVKPISLVNR</sequence>
<dbReference type="AlphaFoldDB" id="A0A7G1H2K5"/>
<dbReference type="NCBIfam" id="NF033727">
    <property type="entry name" value="chaperon_ArsD"/>
    <property type="match status" value="1"/>
</dbReference>
<organism evidence="1 2">
    <name type="scientific">Dissulfurispira thermophila</name>
    <dbReference type="NCBI Taxonomy" id="2715679"/>
    <lineage>
        <taxon>Bacteria</taxon>
        <taxon>Pseudomonadati</taxon>
        <taxon>Nitrospirota</taxon>
        <taxon>Thermodesulfovibrionia</taxon>
        <taxon>Thermodesulfovibrionales</taxon>
        <taxon>Dissulfurispiraceae</taxon>
        <taxon>Dissulfurispira</taxon>
    </lineage>
</organism>
<dbReference type="GO" id="GO:0045892">
    <property type="term" value="P:negative regulation of DNA-templated transcription"/>
    <property type="evidence" value="ECO:0007669"/>
    <property type="project" value="InterPro"/>
</dbReference>
<proteinExistence type="predicted"/>
<dbReference type="Gene3D" id="3.40.30.10">
    <property type="entry name" value="Glutaredoxin"/>
    <property type="match status" value="1"/>
</dbReference>
<dbReference type="GO" id="GO:0046685">
    <property type="term" value="P:response to arsenic-containing substance"/>
    <property type="evidence" value="ECO:0007669"/>
    <property type="project" value="InterPro"/>
</dbReference>
<dbReference type="Pfam" id="PF06953">
    <property type="entry name" value="ArsD"/>
    <property type="match status" value="1"/>
</dbReference>
<dbReference type="EMBL" id="AP022873">
    <property type="protein sequence ID" value="BCB97055.1"/>
    <property type="molecule type" value="Genomic_DNA"/>
</dbReference>
<dbReference type="RefSeq" id="WP_203472204.1">
    <property type="nucleotide sequence ID" value="NZ_AP022873.1"/>
</dbReference>
<evidence type="ECO:0000313" key="2">
    <source>
        <dbReference type="Proteomes" id="UP000516360"/>
    </source>
</evidence>
<protein>
    <submittedName>
        <fullName evidence="1">Arsenic resistance operon repressor</fullName>
    </submittedName>
</protein>
<dbReference type="KEGG" id="dtp:JZK55_19770"/>
<name>A0A7G1H2K5_9BACT</name>
<evidence type="ECO:0000313" key="1">
    <source>
        <dbReference type="EMBL" id="BCB97055.1"/>
    </source>
</evidence>
<gene>
    <name evidence="1" type="primary">arsD</name>
    <name evidence="1" type="ORF">JZK55_19770</name>
</gene>
<reference evidence="1 2" key="1">
    <citation type="submission" date="2020-03" db="EMBL/GenBank/DDBJ databases">
        <title>Complete genome sequences of two sulfur-disproportionating bacterial strains T55J and Mzg5.</title>
        <authorList>
            <person name="Umezawa K."/>
            <person name="Kojima H."/>
            <person name="Kato Y."/>
            <person name="Fukui M."/>
        </authorList>
    </citation>
    <scope>NUCLEOTIDE SEQUENCE [LARGE SCALE GENOMIC DNA]</scope>
    <source>
        <strain evidence="1 2">T55J</strain>
    </source>
</reference>
<dbReference type="GO" id="GO:0003677">
    <property type="term" value="F:DNA binding"/>
    <property type="evidence" value="ECO:0007669"/>
    <property type="project" value="InterPro"/>
</dbReference>
<accession>A0A7G1H2K5</accession>
<keyword evidence="2" id="KW-1185">Reference proteome</keyword>
<dbReference type="InterPro" id="IPR010712">
    <property type="entry name" value="Arsenical-R_ArsD"/>
</dbReference>
<dbReference type="Proteomes" id="UP000516360">
    <property type="component" value="Chromosome"/>
</dbReference>